<feature type="region of interest" description="Disordered" evidence="3">
    <location>
        <begin position="351"/>
        <end position="395"/>
    </location>
</feature>
<evidence type="ECO:0000256" key="1">
    <source>
        <dbReference type="ARBA" id="ARBA00005536"/>
    </source>
</evidence>
<organism evidence="4 5">
    <name type="scientific">Trema orientale</name>
    <name type="common">Charcoal tree</name>
    <name type="synonym">Celtis orientalis</name>
    <dbReference type="NCBI Taxonomy" id="63057"/>
    <lineage>
        <taxon>Eukaryota</taxon>
        <taxon>Viridiplantae</taxon>
        <taxon>Streptophyta</taxon>
        <taxon>Embryophyta</taxon>
        <taxon>Tracheophyta</taxon>
        <taxon>Spermatophyta</taxon>
        <taxon>Magnoliopsida</taxon>
        <taxon>eudicotyledons</taxon>
        <taxon>Gunneridae</taxon>
        <taxon>Pentapetalae</taxon>
        <taxon>rosids</taxon>
        <taxon>fabids</taxon>
        <taxon>Rosales</taxon>
        <taxon>Cannabaceae</taxon>
        <taxon>Trema</taxon>
    </lineage>
</organism>
<gene>
    <name evidence="4" type="ORF">TorRG33x02_195950</name>
</gene>
<dbReference type="InterPro" id="IPR005061">
    <property type="entry name" value="Ist1"/>
</dbReference>
<dbReference type="Gene3D" id="1.20.1260.60">
    <property type="entry name" value="Vacuolar protein sorting-associated protein Ist1"/>
    <property type="match status" value="1"/>
</dbReference>
<dbReference type="FunCoup" id="A0A2P5EGI9">
    <property type="interactions" value="2"/>
</dbReference>
<feature type="coiled-coil region" evidence="2">
    <location>
        <begin position="11"/>
        <end position="38"/>
    </location>
</feature>
<dbReference type="AlphaFoldDB" id="A0A2P5EGI9"/>
<proteinExistence type="inferred from homology"/>
<feature type="region of interest" description="Disordered" evidence="3">
    <location>
        <begin position="568"/>
        <end position="627"/>
    </location>
</feature>
<accession>A0A2P5EGI9</accession>
<dbReference type="Pfam" id="PF03398">
    <property type="entry name" value="Ist1"/>
    <property type="match status" value="1"/>
</dbReference>
<comment type="similarity">
    <text evidence="1">Belongs to the IST1 family.</text>
</comment>
<dbReference type="InterPro" id="IPR042277">
    <property type="entry name" value="IST1-like"/>
</dbReference>
<feature type="compositionally biased region" description="Basic and acidic residues" evidence="3">
    <location>
        <begin position="598"/>
        <end position="610"/>
    </location>
</feature>
<dbReference type="PANTHER" id="PTHR12161">
    <property type="entry name" value="IST1 FAMILY MEMBER"/>
    <property type="match status" value="1"/>
</dbReference>
<feature type="compositionally biased region" description="Basic and acidic residues" evidence="3">
    <location>
        <begin position="351"/>
        <end position="379"/>
    </location>
</feature>
<sequence>MLDFLFGWRKASKCKKLIKQVQCRLKLLKNKRQAIVRQLREDVAQLIKIGHEDIALNRVEQLIEDETVVAAYELLDHFCEFIVVQFSYIRRHKDCPNDVNEAISSLTYASARCGDLPELLVIRKLFEERYGQKFTKTALELLSGNLVNRQVKEKLSMQSVSDDMKQRMVNEIAKDYCLRPEILALEYYSDWQEQMKGSKDVQTPNGIAERSEVGTPNAEMQRKVTFVDAPLAEANLSLTKPCSSNACEDRIITSTSVASSTIQPASTTVSESLMYNKAEKTEASAQPIVVEQKEERVVTASSSESFPKIHEETLVYLDDIEEFQSSTTKDEDSQDQRLFKFKSSVHLKKEDFQNGRNHDSERFESWNEKEKPISKDCHRSSSLSSRKRSKRRLVLQEDQSMKDTECFSYYGQPDNQRVYHQQGKQHKKTLVEGSERRLNQFCSSEMGVTCSLSRNRRFYPKRSGCSCCSNHKMRNSCSLESPCYFFTDDNDNDCDVPPFVKLKNFPRRSCREHLFWNEELDDEIEWIAVPHKPRRRSCDNGAMVYDVFTYPGHQTHSQSNELKGMEEEFGSRRGRASSCRTRKDSAPPYLRTVTMPQERPKDNSKDDFQRSRSFPAENPKHVHPKLPDYDDITARFMALKKENQLTKLQYRKQQL</sequence>
<keyword evidence="2" id="KW-0175">Coiled coil</keyword>
<dbReference type="OrthoDB" id="29853at2759"/>
<name>A0A2P5EGI9_TREOI</name>
<dbReference type="InParanoid" id="A0A2P5EGI9"/>
<evidence type="ECO:0000256" key="3">
    <source>
        <dbReference type="SAM" id="MobiDB-lite"/>
    </source>
</evidence>
<reference evidence="5" key="1">
    <citation type="submission" date="2016-06" db="EMBL/GenBank/DDBJ databases">
        <title>Parallel loss of symbiosis genes in relatives of nitrogen-fixing non-legume Parasponia.</title>
        <authorList>
            <person name="Van Velzen R."/>
            <person name="Holmer R."/>
            <person name="Bu F."/>
            <person name="Rutten L."/>
            <person name="Van Zeijl A."/>
            <person name="Liu W."/>
            <person name="Santuari L."/>
            <person name="Cao Q."/>
            <person name="Sharma T."/>
            <person name="Shen D."/>
            <person name="Roswanjaya Y."/>
            <person name="Wardhani T."/>
            <person name="Kalhor M.S."/>
            <person name="Jansen J."/>
            <person name="Van den Hoogen J."/>
            <person name="Gungor B."/>
            <person name="Hartog M."/>
            <person name="Hontelez J."/>
            <person name="Verver J."/>
            <person name="Yang W.-C."/>
            <person name="Schijlen E."/>
            <person name="Repin R."/>
            <person name="Schilthuizen M."/>
            <person name="Schranz E."/>
            <person name="Heidstra R."/>
            <person name="Miyata K."/>
            <person name="Fedorova E."/>
            <person name="Kohlen W."/>
            <person name="Bisseling T."/>
            <person name="Smit S."/>
            <person name="Geurts R."/>
        </authorList>
    </citation>
    <scope>NUCLEOTIDE SEQUENCE [LARGE SCALE GENOMIC DNA]</scope>
    <source>
        <strain evidence="5">cv. RG33-2</strain>
    </source>
</reference>
<evidence type="ECO:0000313" key="5">
    <source>
        <dbReference type="Proteomes" id="UP000237000"/>
    </source>
</evidence>
<comment type="caution">
    <text evidence="4">The sequence shown here is derived from an EMBL/GenBank/DDBJ whole genome shotgun (WGS) entry which is preliminary data.</text>
</comment>
<dbReference type="EMBL" id="JXTC01000159">
    <property type="protein sequence ID" value="PON84656.1"/>
    <property type="molecule type" value="Genomic_DNA"/>
</dbReference>
<dbReference type="Proteomes" id="UP000237000">
    <property type="component" value="Unassembled WGS sequence"/>
</dbReference>
<dbReference type="FunFam" id="1.20.1260.60:FF:000002">
    <property type="entry name" value="Vacuolar protein sorting-associated protein IST1"/>
    <property type="match status" value="1"/>
</dbReference>
<dbReference type="PANTHER" id="PTHR12161:SF44">
    <property type="entry name" value="REGULATOR OF VPS4 ACTIVITY IN THE MVB PATHWAY PROTEIN"/>
    <property type="match status" value="1"/>
</dbReference>
<keyword evidence="5" id="KW-1185">Reference proteome</keyword>
<evidence type="ECO:0000256" key="2">
    <source>
        <dbReference type="SAM" id="Coils"/>
    </source>
</evidence>
<dbReference type="STRING" id="63057.A0A2P5EGI9"/>
<protein>
    <submittedName>
        <fullName evidence="4">Vacuolar protein sorting-associated protein</fullName>
    </submittedName>
</protein>
<dbReference type="GO" id="GO:0015031">
    <property type="term" value="P:protein transport"/>
    <property type="evidence" value="ECO:0007669"/>
    <property type="project" value="InterPro"/>
</dbReference>
<evidence type="ECO:0000313" key="4">
    <source>
        <dbReference type="EMBL" id="PON84656.1"/>
    </source>
</evidence>